<comment type="caution">
    <text evidence="1">The sequence shown here is derived from an EMBL/GenBank/DDBJ whole genome shotgun (WGS) entry which is preliminary data.</text>
</comment>
<dbReference type="Proteomes" id="UP000295662">
    <property type="component" value="Unassembled WGS sequence"/>
</dbReference>
<dbReference type="EMBL" id="SOCA01000001">
    <property type="protein sequence ID" value="TDU81357.1"/>
    <property type="molecule type" value="Genomic_DNA"/>
</dbReference>
<dbReference type="PANTHER" id="PTHR37489:SF1">
    <property type="entry name" value="DUF3500 DOMAIN-CONTAINING PROTEIN"/>
    <property type="match status" value="1"/>
</dbReference>
<name>A0A4R7SSZ0_9BACT</name>
<evidence type="ECO:0000313" key="2">
    <source>
        <dbReference type="Proteomes" id="UP000295662"/>
    </source>
</evidence>
<dbReference type="PANTHER" id="PTHR37489">
    <property type="entry name" value="DUF3500 DOMAIN-CONTAINING PROTEIN"/>
    <property type="match status" value="1"/>
</dbReference>
<dbReference type="InterPro" id="IPR021889">
    <property type="entry name" value="DUF3500"/>
</dbReference>
<dbReference type="AlphaFoldDB" id="A0A4R7SSZ0"/>
<sequence>MAEVANVFLLSLNEEQKAKATFKFEDEERINWHFIPRERLGLPMKEMTPQQRLLAHALMNTGMGFRGAAKAVTIMSLEEVLFQMEGAEESKRAAAREKRDPEKYFVSIFGTPDPKGTWGWRIEGHHMSLNFTIKDGNLLRATPSFMGTNPGELRQGPLTGLRVLGKEEDLGRELVKSLDEAQFKVALVDVVAPKEMLTEAAKKVDPLKPEGLADTELNAVQKAKLREIIDEYLGRLRPEIAAETWAEIEKSGPVFFAWAGGKERGEPHYYRVQGKTFLIEYDNVQGQANHPHSVLRSFDGDFGRDLLAEHYKDAHAK</sequence>
<organism evidence="1 2">
    <name type="scientific">Prosthecobacter fusiformis</name>
    <dbReference type="NCBI Taxonomy" id="48464"/>
    <lineage>
        <taxon>Bacteria</taxon>
        <taxon>Pseudomonadati</taxon>
        <taxon>Verrucomicrobiota</taxon>
        <taxon>Verrucomicrobiia</taxon>
        <taxon>Verrucomicrobiales</taxon>
        <taxon>Verrucomicrobiaceae</taxon>
        <taxon>Prosthecobacter</taxon>
    </lineage>
</organism>
<reference evidence="1 2" key="1">
    <citation type="submission" date="2019-03" db="EMBL/GenBank/DDBJ databases">
        <title>Genomic Encyclopedia of Archaeal and Bacterial Type Strains, Phase II (KMG-II): from individual species to whole genera.</title>
        <authorList>
            <person name="Goeker M."/>
        </authorList>
    </citation>
    <scope>NUCLEOTIDE SEQUENCE [LARGE SCALE GENOMIC DNA]</scope>
    <source>
        <strain evidence="1 2">ATCC 25309</strain>
    </source>
</reference>
<dbReference type="Pfam" id="PF12006">
    <property type="entry name" value="DUF3500"/>
    <property type="match status" value="1"/>
</dbReference>
<keyword evidence="2" id="KW-1185">Reference proteome</keyword>
<gene>
    <name evidence="1" type="ORF">EI77_00662</name>
</gene>
<protein>
    <submittedName>
        <fullName evidence="1">Uncharacterized protein DUF3500</fullName>
    </submittedName>
</protein>
<accession>A0A4R7SSZ0</accession>
<proteinExistence type="predicted"/>
<evidence type="ECO:0000313" key="1">
    <source>
        <dbReference type="EMBL" id="TDU81357.1"/>
    </source>
</evidence>